<dbReference type="GO" id="GO:0012505">
    <property type="term" value="C:endomembrane system"/>
    <property type="evidence" value="ECO:0007669"/>
    <property type="project" value="UniProtKB-SubCell"/>
</dbReference>
<keyword evidence="2 7" id="KW-0812">Transmembrane</keyword>
<name>A0A246I4M0_STEMA</name>
<keyword evidence="6 7" id="KW-0472">Membrane</keyword>
<feature type="transmembrane region" description="Helical" evidence="7">
    <location>
        <begin position="56"/>
        <end position="76"/>
    </location>
</feature>
<keyword evidence="5" id="KW-0443">Lipid metabolism</keyword>
<evidence type="ECO:0000259" key="8">
    <source>
        <dbReference type="Pfam" id="PF04116"/>
    </source>
</evidence>
<evidence type="ECO:0000256" key="4">
    <source>
        <dbReference type="ARBA" id="ARBA00023002"/>
    </source>
</evidence>
<evidence type="ECO:0000256" key="6">
    <source>
        <dbReference type="ARBA" id="ARBA00023136"/>
    </source>
</evidence>
<dbReference type="PANTHER" id="PTHR21624:SF1">
    <property type="entry name" value="ALKYLGLYCEROL MONOOXYGENASE"/>
    <property type="match status" value="1"/>
</dbReference>
<dbReference type="Pfam" id="PF04116">
    <property type="entry name" value="FA_hydroxylase"/>
    <property type="match status" value="1"/>
</dbReference>
<dbReference type="InterPro" id="IPR051689">
    <property type="entry name" value="Sterol_desaturase/TMEM195"/>
</dbReference>
<feature type="domain" description="Fatty acid hydroxylase" evidence="8">
    <location>
        <begin position="103"/>
        <end position="235"/>
    </location>
</feature>
<proteinExistence type="predicted"/>
<dbReference type="GO" id="GO:0016020">
    <property type="term" value="C:membrane"/>
    <property type="evidence" value="ECO:0007669"/>
    <property type="project" value="GOC"/>
</dbReference>
<keyword evidence="3 7" id="KW-1133">Transmembrane helix</keyword>
<gene>
    <name evidence="9" type="ORF">CEE63_12775</name>
</gene>
<dbReference type="GO" id="GO:0006643">
    <property type="term" value="P:membrane lipid metabolic process"/>
    <property type="evidence" value="ECO:0007669"/>
    <property type="project" value="TreeGrafter"/>
</dbReference>
<feature type="transmembrane region" description="Helical" evidence="7">
    <location>
        <begin position="155"/>
        <end position="178"/>
    </location>
</feature>
<evidence type="ECO:0000256" key="2">
    <source>
        <dbReference type="ARBA" id="ARBA00022692"/>
    </source>
</evidence>
<dbReference type="PANTHER" id="PTHR21624">
    <property type="entry name" value="STEROL DESATURASE-RELATED PROTEIN"/>
    <property type="match status" value="1"/>
</dbReference>
<organism evidence="9 10">
    <name type="scientific">Stenotrophomonas maltophilia</name>
    <name type="common">Pseudomonas maltophilia</name>
    <name type="synonym">Xanthomonas maltophilia</name>
    <dbReference type="NCBI Taxonomy" id="40324"/>
    <lineage>
        <taxon>Bacteria</taxon>
        <taxon>Pseudomonadati</taxon>
        <taxon>Pseudomonadota</taxon>
        <taxon>Gammaproteobacteria</taxon>
        <taxon>Lysobacterales</taxon>
        <taxon>Lysobacteraceae</taxon>
        <taxon>Stenotrophomonas</taxon>
        <taxon>Stenotrophomonas maltophilia group</taxon>
    </lineage>
</organism>
<dbReference type="GO" id="GO:0008610">
    <property type="term" value="P:lipid biosynthetic process"/>
    <property type="evidence" value="ECO:0007669"/>
    <property type="project" value="InterPro"/>
</dbReference>
<dbReference type="Proteomes" id="UP000197090">
    <property type="component" value="Unassembled WGS sequence"/>
</dbReference>
<dbReference type="GO" id="GO:0005506">
    <property type="term" value="F:iron ion binding"/>
    <property type="evidence" value="ECO:0007669"/>
    <property type="project" value="InterPro"/>
</dbReference>
<evidence type="ECO:0000256" key="1">
    <source>
        <dbReference type="ARBA" id="ARBA00004127"/>
    </source>
</evidence>
<feature type="transmembrane region" description="Helical" evidence="7">
    <location>
        <begin position="12"/>
        <end position="35"/>
    </location>
</feature>
<sequence>MIGPGMNFDVVAQLQSAISGLLPEMGAFLLLAAIINRNDLVGVVRRLLPAGFHVNVFSFLLDALLIAPLLAVGMVLMQHSIAWTWTGAMGAMWAEFPKWLLLLVVLFVGDAIGYFRHRLEHCRWLWLFHEMHHSDRRMTWFSLYRFHPINRLTTVFIDMGALLLFGFPLWVIFMNALIRHYYGLFIHANVPWTYGALGRLFVSPAMHRWHHVRNGEGVGNNFATVFSVFDQWFGTWYVPFPCDAPLGVAGAGHDSFLHQIFSPFARLFRLRRPSAVGSDAVP</sequence>
<evidence type="ECO:0000256" key="3">
    <source>
        <dbReference type="ARBA" id="ARBA00022989"/>
    </source>
</evidence>
<protein>
    <submittedName>
        <fullName evidence="9">Fatty acid hydroxylase</fullName>
    </submittedName>
</protein>
<evidence type="ECO:0000256" key="5">
    <source>
        <dbReference type="ARBA" id="ARBA00023098"/>
    </source>
</evidence>
<dbReference type="EMBL" id="NIVX01000081">
    <property type="protein sequence ID" value="OWQ73223.1"/>
    <property type="molecule type" value="Genomic_DNA"/>
</dbReference>
<evidence type="ECO:0000313" key="10">
    <source>
        <dbReference type="Proteomes" id="UP000197090"/>
    </source>
</evidence>
<keyword evidence="4" id="KW-0560">Oxidoreductase</keyword>
<feature type="transmembrane region" description="Helical" evidence="7">
    <location>
        <begin position="96"/>
        <end position="115"/>
    </location>
</feature>
<reference evidence="9 10" key="1">
    <citation type="submission" date="2017-06" db="EMBL/GenBank/DDBJ databases">
        <authorList>
            <person name="Kim H.J."/>
            <person name="Triplett B.A."/>
        </authorList>
    </citation>
    <scope>NUCLEOTIDE SEQUENCE [LARGE SCALE GENOMIC DNA]</scope>
    <source>
        <strain evidence="9 10">594</strain>
    </source>
</reference>
<dbReference type="GO" id="GO:0050479">
    <property type="term" value="F:glyceryl-ether monooxygenase activity"/>
    <property type="evidence" value="ECO:0007669"/>
    <property type="project" value="TreeGrafter"/>
</dbReference>
<evidence type="ECO:0000256" key="7">
    <source>
        <dbReference type="SAM" id="Phobius"/>
    </source>
</evidence>
<evidence type="ECO:0000313" key="9">
    <source>
        <dbReference type="EMBL" id="OWQ73223.1"/>
    </source>
</evidence>
<comment type="caution">
    <text evidence="9">The sequence shown here is derived from an EMBL/GenBank/DDBJ whole genome shotgun (WGS) entry which is preliminary data.</text>
</comment>
<dbReference type="AlphaFoldDB" id="A0A246I4M0"/>
<comment type="subcellular location">
    <subcellularLocation>
        <location evidence="1">Endomembrane system</location>
        <topology evidence="1">Multi-pass membrane protein</topology>
    </subcellularLocation>
</comment>
<feature type="transmembrane region" description="Helical" evidence="7">
    <location>
        <begin position="184"/>
        <end position="202"/>
    </location>
</feature>
<accession>A0A246I4M0</accession>
<dbReference type="InterPro" id="IPR006694">
    <property type="entry name" value="Fatty_acid_hydroxylase"/>
</dbReference>